<dbReference type="AlphaFoldDB" id="A0A0H3DU01"/>
<dbReference type="PATRIC" id="fig|718251.5.peg.2740"/>
<evidence type="ECO:0000313" key="12">
    <source>
        <dbReference type="Proteomes" id="UP000002230"/>
    </source>
</evidence>
<dbReference type="SUPFAM" id="SSF52540">
    <property type="entry name" value="P-loop containing nucleoside triphosphate hydrolases"/>
    <property type="match status" value="1"/>
</dbReference>
<reference evidence="11 12" key="2">
    <citation type="journal article" date="2011" name="BMC Immunol.">
        <title>Comparison of static immersion and intravenous injection systems for exposure of zebrafish embryos to the natural pathogen Edwardsiella tarda.</title>
        <authorList>
            <person name="van Soest J.J."/>
            <person name="Stockhammer O.W."/>
            <person name="Ordas A."/>
            <person name="Bloemberg G.V."/>
            <person name="Spaink H.P."/>
            <person name="Meijer A.H."/>
        </authorList>
    </citation>
    <scope>NUCLEOTIDE SEQUENCE [LARGE SCALE GENOMIC DNA]</scope>
    <source>
        <strain evidence="11 12">FL6-60</strain>
    </source>
</reference>
<evidence type="ECO:0000256" key="7">
    <source>
        <dbReference type="ARBA" id="ARBA00023134"/>
    </source>
</evidence>
<feature type="compositionally biased region" description="Basic and acidic residues" evidence="9">
    <location>
        <begin position="83"/>
        <end position="119"/>
    </location>
</feature>
<evidence type="ECO:0000259" key="10">
    <source>
        <dbReference type="Pfam" id="PF02492"/>
    </source>
</evidence>
<dbReference type="HOGENOM" id="CLU_056148_1_0_6"/>
<dbReference type="KEGG" id="etd:ETAF_2639"/>
<dbReference type="InterPro" id="IPR027417">
    <property type="entry name" value="P-loop_NTPase"/>
</dbReference>
<dbReference type="GO" id="GO:0003924">
    <property type="term" value="F:GTPase activity"/>
    <property type="evidence" value="ECO:0007669"/>
    <property type="project" value="InterPro"/>
</dbReference>
<dbReference type="Pfam" id="PF02492">
    <property type="entry name" value="cobW"/>
    <property type="match status" value="1"/>
</dbReference>
<keyword evidence="3" id="KW-0479">Metal-binding</keyword>
<feature type="region of interest" description="Disordered" evidence="9">
    <location>
        <begin position="18"/>
        <end position="47"/>
    </location>
</feature>
<keyword evidence="6" id="KW-0862">Zinc</keyword>
<keyword evidence="5" id="KW-0378">Hydrolase</keyword>
<keyword evidence="7" id="KW-0342">GTP-binding</keyword>
<evidence type="ECO:0000256" key="4">
    <source>
        <dbReference type="ARBA" id="ARBA00022741"/>
    </source>
</evidence>
<dbReference type="GO" id="GO:0008270">
    <property type="term" value="F:zinc ion binding"/>
    <property type="evidence" value="ECO:0007669"/>
    <property type="project" value="TreeGrafter"/>
</dbReference>
<dbReference type="InterPro" id="IPR003495">
    <property type="entry name" value="CobW/HypB/UreG_nucleotide-bd"/>
</dbReference>
<evidence type="ECO:0000256" key="5">
    <source>
        <dbReference type="ARBA" id="ARBA00022801"/>
    </source>
</evidence>
<organism evidence="11 12">
    <name type="scientific">Edwardsiella tarda (strain FL6-60)</name>
    <dbReference type="NCBI Taxonomy" id="718251"/>
    <lineage>
        <taxon>Bacteria</taxon>
        <taxon>Pseudomonadati</taxon>
        <taxon>Pseudomonadota</taxon>
        <taxon>Gammaproteobacteria</taxon>
        <taxon>Enterobacterales</taxon>
        <taxon>Hafniaceae</taxon>
        <taxon>Edwardsiella</taxon>
    </lineage>
</organism>
<comment type="similarity">
    <text evidence="1">Belongs to the SIMIBI class G3E GTPase family. HypB/HupM subfamily.</text>
</comment>
<evidence type="ECO:0000256" key="8">
    <source>
        <dbReference type="ARBA" id="ARBA00035238"/>
    </source>
</evidence>
<sequence>MCTTCGCAAGELHIEGDEHPHAHRHDSDGHAHHHGHHHHGHHHESQDAARVVNVHHHYHHNGDVHHHYHYVFATPEQAQQHAHSHDSHPAHTHSHDHNHDHDHDHDHDHHHDHAHEHEHSHAHRHADETAFAPHQHHDDLDYGHGEAGAHAPGISQRRMVQIEQDVLSKNNALAEHNREHFTRQHIAALNLVSSPGSGKTTLLTETLKRIASRFPCAVIEGDQQTTNDAERIRATGVSAIQVNTGKGCHLDAQMVHDAMHRLALPDHSLLFIENVGNLVCPASFDLGERHKVAVLSVTEGEDKPLKYPHMFAASSLMIINKIDLLPYLQFDVDACIANARRINPQIQVIQLSATSGEGMDAWLAWLETTLGENQ</sequence>
<feature type="compositionally biased region" description="Basic and acidic residues" evidence="9">
    <location>
        <begin position="18"/>
        <end position="30"/>
    </location>
</feature>
<dbReference type="InterPro" id="IPR004392">
    <property type="entry name" value="Hyd_mat_HypB"/>
</dbReference>
<evidence type="ECO:0000256" key="2">
    <source>
        <dbReference type="ARBA" id="ARBA00022596"/>
    </source>
</evidence>
<dbReference type="GO" id="GO:0051604">
    <property type="term" value="P:protein maturation"/>
    <property type="evidence" value="ECO:0007669"/>
    <property type="project" value="InterPro"/>
</dbReference>
<dbReference type="EMBL" id="CP002154">
    <property type="protein sequence ID" value="ADM42742.1"/>
    <property type="molecule type" value="Genomic_DNA"/>
</dbReference>
<protein>
    <recommendedName>
        <fullName evidence="8">Hydrogenase maturation factor HypB</fullName>
    </recommendedName>
</protein>
<evidence type="ECO:0000256" key="1">
    <source>
        <dbReference type="ARBA" id="ARBA00006211"/>
    </source>
</evidence>
<dbReference type="SMR" id="A0A0H3DU01"/>
<gene>
    <name evidence="11" type="primary">hypB</name>
    <name evidence="11" type="ordered locus">ETAF_2639</name>
</gene>
<evidence type="ECO:0000313" key="11">
    <source>
        <dbReference type="EMBL" id="ADM42742.1"/>
    </source>
</evidence>
<dbReference type="NCBIfam" id="TIGR00073">
    <property type="entry name" value="hypB"/>
    <property type="match status" value="1"/>
</dbReference>
<dbReference type="GO" id="GO:0016151">
    <property type="term" value="F:nickel cation binding"/>
    <property type="evidence" value="ECO:0007669"/>
    <property type="project" value="InterPro"/>
</dbReference>
<dbReference type="CDD" id="cd05390">
    <property type="entry name" value="HypB"/>
    <property type="match status" value="1"/>
</dbReference>
<feature type="compositionally biased region" description="Basic residues" evidence="9">
    <location>
        <begin position="31"/>
        <end position="42"/>
    </location>
</feature>
<dbReference type="NCBIfam" id="NF007775">
    <property type="entry name" value="PRK10463.1"/>
    <property type="match status" value="1"/>
</dbReference>
<keyword evidence="2" id="KW-0533">Nickel</keyword>
<name>A0A0H3DU01_EDWTF</name>
<dbReference type="PANTHER" id="PTHR30134">
    <property type="entry name" value="HYDROGENASE PROTEIN ASSEMBLY PROTEIN, NICKEL CHAPERONE"/>
    <property type="match status" value="1"/>
</dbReference>
<feature type="domain" description="CobW/HypB/UreG nucleotide-binding" evidence="10">
    <location>
        <begin position="190"/>
        <end position="349"/>
    </location>
</feature>
<evidence type="ECO:0000256" key="9">
    <source>
        <dbReference type="SAM" id="MobiDB-lite"/>
    </source>
</evidence>
<feature type="region of interest" description="Disordered" evidence="9">
    <location>
        <begin position="77"/>
        <end position="125"/>
    </location>
</feature>
<evidence type="ECO:0000256" key="3">
    <source>
        <dbReference type="ARBA" id="ARBA00022723"/>
    </source>
</evidence>
<dbReference type="GO" id="GO:0005525">
    <property type="term" value="F:GTP binding"/>
    <property type="evidence" value="ECO:0007669"/>
    <property type="project" value="UniProtKB-KW"/>
</dbReference>
<reference evidence="12" key="1">
    <citation type="submission" date="2010-08" db="EMBL/GenBank/DDBJ databases">
        <title>Genome comparisons of Edwardsiella bacteria analysed using deep sequencing technology.</title>
        <authorList>
            <person name="van Soest J.J."/>
            <person name="Henkel C.V."/>
            <person name="Jansen H.J."/>
            <person name="van den Hondel C.A.M.J.J."/>
            <person name="Bloemberg G.V."/>
            <person name="Meijer A.H."/>
            <person name="Spaink H.P."/>
        </authorList>
    </citation>
    <scope>NUCLEOTIDE SEQUENCE [LARGE SCALE GENOMIC DNA]</scope>
    <source>
        <strain evidence="12">FL6-60</strain>
    </source>
</reference>
<accession>A0A0H3DU01</accession>
<keyword evidence="4" id="KW-0547">Nucleotide-binding</keyword>
<dbReference type="Gene3D" id="3.40.50.300">
    <property type="entry name" value="P-loop containing nucleotide triphosphate hydrolases"/>
    <property type="match status" value="1"/>
</dbReference>
<evidence type="ECO:0000256" key="6">
    <source>
        <dbReference type="ARBA" id="ARBA00022833"/>
    </source>
</evidence>
<keyword evidence="12" id="KW-1185">Reference proteome</keyword>
<proteinExistence type="inferred from homology"/>
<dbReference type="Proteomes" id="UP000002230">
    <property type="component" value="Chromosome"/>
</dbReference>
<dbReference type="PANTHER" id="PTHR30134:SF2">
    <property type="entry name" value="HYDROGENASE MATURATION FACTOR HYPB"/>
    <property type="match status" value="1"/>
</dbReference>